<comment type="similarity">
    <text evidence="6">Belongs to the methyl-accepting chemotaxis (MCP) protein family.</text>
</comment>
<dbReference type="STRING" id="1969733.B5V00_08380"/>
<dbReference type="Pfam" id="PF01814">
    <property type="entry name" value="Hemerythrin"/>
    <property type="match status" value="1"/>
</dbReference>
<evidence type="ECO:0000256" key="6">
    <source>
        <dbReference type="ARBA" id="ARBA00029447"/>
    </source>
</evidence>
<keyword evidence="9" id="KW-1133">Transmembrane helix</keyword>
<evidence type="ECO:0000256" key="2">
    <source>
        <dbReference type="ARBA" id="ARBA00010587"/>
    </source>
</evidence>
<dbReference type="InterPro" id="IPR012827">
    <property type="entry name" value="Hemerythrin_metal-bd"/>
</dbReference>
<evidence type="ECO:0000259" key="11">
    <source>
        <dbReference type="PROSITE" id="PS50885"/>
    </source>
</evidence>
<dbReference type="SMART" id="SM00283">
    <property type="entry name" value="MA"/>
    <property type="match status" value="1"/>
</dbReference>
<dbReference type="Pfam" id="PF00672">
    <property type="entry name" value="HAMP"/>
    <property type="match status" value="1"/>
</dbReference>
<dbReference type="InterPro" id="IPR035938">
    <property type="entry name" value="Hemerythrin-like_sf"/>
</dbReference>
<evidence type="ECO:0000256" key="8">
    <source>
        <dbReference type="SAM" id="MobiDB-lite"/>
    </source>
</evidence>
<comment type="subcellular location">
    <subcellularLocation>
        <location evidence="1">Membrane</location>
    </subcellularLocation>
</comment>
<evidence type="ECO:0000256" key="4">
    <source>
        <dbReference type="ARBA" id="ARBA00022723"/>
    </source>
</evidence>
<protein>
    <recommendedName>
        <fullName evidence="14">Methyl-accepting chemotaxis protein</fullName>
    </recommendedName>
</protein>
<dbReference type="SMART" id="SM01358">
    <property type="entry name" value="HBM"/>
    <property type="match status" value="1"/>
</dbReference>
<gene>
    <name evidence="12" type="ORF">B5V00_08380</name>
</gene>
<dbReference type="NCBIfam" id="NF002007">
    <property type="entry name" value="PRK00808.1"/>
    <property type="match status" value="1"/>
</dbReference>
<dbReference type="PANTHER" id="PTHR43531:SF11">
    <property type="entry name" value="METHYL-ACCEPTING CHEMOTAXIS PROTEIN 3"/>
    <property type="match status" value="1"/>
</dbReference>
<organism evidence="12 13">
    <name type="scientific">Geothermobacter hydrogeniphilus</name>
    <dbReference type="NCBI Taxonomy" id="1969733"/>
    <lineage>
        <taxon>Bacteria</taxon>
        <taxon>Pseudomonadati</taxon>
        <taxon>Thermodesulfobacteriota</taxon>
        <taxon>Desulfuromonadia</taxon>
        <taxon>Desulfuromonadales</taxon>
        <taxon>Geothermobacteraceae</taxon>
        <taxon>Geothermobacter</taxon>
    </lineage>
</organism>
<dbReference type="InterPro" id="IPR051310">
    <property type="entry name" value="MCP_chemotaxis"/>
</dbReference>
<dbReference type="CDD" id="cd12107">
    <property type="entry name" value="Hemerythrin"/>
    <property type="match status" value="1"/>
</dbReference>
<dbReference type="EMBL" id="NAAD01000009">
    <property type="protein sequence ID" value="ORJ60259.1"/>
    <property type="molecule type" value="Genomic_DNA"/>
</dbReference>
<dbReference type="Pfam" id="PF00015">
    <property type="entry name" value="MCPsignal"/>
    <property type="match status" value="1"/>
</dbReference>
<dbReference type="NCBIfam" id="NF033749">
    <property type="entry name" value="bact_hemeryth"/>
    <property type="match status" value="1"/>
</dbReference>
<dbReference type="Gene3D" id="1.10.287.950">
    <property type="entry name" value="Methyl-accepting chemotaxis protein"/>
    <property type="match status" value="1"/>
</dbReference>
<dbReference type="RefSeq" id="WP_085010332.1">
    <property type="nucleotide sequence ID" value="NZ_NAAD01000009.1"/>
</dbReference>
<dbReference type="CDD" id="cd06225">
    <property type="entry name" value="HAMP"/>
    <property type="match status" value="1"/>
</dbReference>
<keyword evidence="3" id="KW-0145">Chemotaxis</keyword>
<evidence type="ECO:0000256" key="9">
    <source>
        <dbReference type="SAM" id="Phobius"/>
    </source>
</evidence>
<dbReference type="OrthoDB" id="9774644at2"/>
<dbReference type="InterPro" id="IPR004089">
    <property type="entry name" value="MCPsignal_dom"/>
</dbReference>
<dbReference type="SMART" id="SM00304">
    <property type="entry name" value="HAMP"/>
    <property type="match status" value="1"/>
</dbReference>
<dbReference type="InterPro" id="IPR016131">
    <property type="entry name" value="Haemerythrin_Fe_BS"/>
</dbReference>
<dbReference type="GO" id="GO:0046872">
    <property type="term" value="F:metal ion binding"/>
    <property type="evidence" value="ECO:0007669"/>
    <property type="project" value="UniProtKB-KW"/>
</dbReference>
<feature type="region of interest" description="Disordered" evidence="8">
    <location>
        <begin position="655"/>
        <end position="679"/>
    </location>
</feature>
<keyword evidence="7" id="KW-0807">Transducer</keyword>
<comment type="caution">
    <text evidence="12">The sequence shown here is derived from an EMBL/GenBank/DDBJ whole genome shotgun (WGS) entry which is preliminary data.</text>
</comment>
<keyword evidence="4" id="KW-0479">Metal-binding</keyword>
<evidence type="ECO:0008006" key="14">
    <source>
        <dbReference type="Google" id="ProtNLM"/>
    </source>
</evidence>
<dbReference type="PROSITE" id="PS50885">
    <property type="entry name" value="HAMP"/>
    <property type="match status" value="1"/>
</dbReference>
<dbReference type="SUPFAM" id="SSF47188">
    <property type="entry name" value="Hemerythrin-like"/>
    <property type="match status" value="1"/>
</dbReference>
<dbReference type="GO" id="GO:0005886">
    <property type="term" value="C:plasma membrane"/>
    <property type="evidence" value="ECO:0007669"/>
    <property type="project" value="TreeGrafter"/>
</dbReference>
<dbReference type="FunFam" id="1.10.287.950:FF:000001">
    <property type="entry name" value="Methyl-accepting chemotaxis sensory transducer"/>
    <property type="match status" value="1"/>
</dbReference>
<name>A0A1X0Y556_9BACT</name>
<dbReference type="AlphaFoldDB" id="A0A1X0Y556"/>
<evidence type="ECO:0000259" key="10">
    <source>
        <dbReference type="PROSITE" id="PS50111"/>
    </source>
</evidence>
<evidence type="ECO:0000256" key="3">
    <source>
        <dbReference type="ARBA" id="ARBA00022500"/>
    </source>
</evidence>
<comment type="similarity">
    <text evidence="2">Belongs to the hemerythrin family.</text>
</comment>
<feature type="domain" description="Methyl-accepting transducer" evidence="10">
    <location>
        <begin position="409"/>
        <end position="638"/>
    </location>
</feature>
<feature type="domain" description="HAMP" evidence="11">
    <location>
        <begin position="313"/>
        <end position="365"/>
    </location>
</feature>
<keyword evidence="9" id="KW-0812">Transmembrane</keyword>
<evidence type="ECO:0000313" key="13">
    <source>
        <dbReference type="Proteomes" id="UP000193136"/>
    </source>
</evidence>
<dbReference type="InterPro" id="IPR012312">
    <property type="entry name" value="Hemerythrin-like"/>
</dbReference>
<dbReference type="Gene3D" id="6.10.340.10">
    <property type="match status" value="1"/>
</dbReference>
<dbReference type="GO" id="GO:0006935">
    <property type="term" value="P:chemotaxis"/>
    <property type="evidence" value="ECO:0007669"/>
    <property type="project" value="UniProtKB-KW"/>
</dbReference>
<keyword evidence="13" id="KW-1185">Reference proteome</keyword>
<dbReference type="Proteomes" id="UP000193136">
    <property type="component" value="Unassembled WGS sequence"/>
</dbReference>
<accession>A0A1X0Y556</accession>
<dbReference type="GO" id="GO:0007165">
    <property type="term" value="P:signal transduction"/>
    <property type="evidence" value="ECO:0007669"/>
    <property type="project" value="UniProtKB-KW"/>
</dbReference>
<evidence type="ECO:0000256" key="7">
    <source>
        <dbReference type="PROSITE-ProRule" id="PRU00284"/>
    </source>
</evidence>
<evidence type="ECO:0000313" key="12">
    <source>
        <dbReference type="EMBL" id="ORJ60259.1"/>
    </source>
</evidence>
<evidence type="ECO:0000256" key="5">
    <source>
        <dbReference type="ARBA" id="ARBA00023004"/>
    </source>
</evidence>
<keyword evidence="9" id="KW-0472">Membrane</keyword>
<reference evidence="12 13" key="1">
    <citation type="submission" date="2017-03" db="EMBL/GenBank/DDBJ databases">
        <title>Genome sequence of Geothermobacter sp. EPR-M, Deep-Sea Iron Reducer.</title>
        <authorList>
            <person name="Tully B."/>
            <person name="Savalia P."/>
            <person name="Abuyen K."/>
            <person name="Baughan C."/>
            <person name="Romero E."/>
            <person name="Ronkowski C."/>
            <person name="Torres B."/>
            <person name="Tremblay J."/>
            <person name="Trujillo A."/>
            <person name="Tyler M."/>
            <person name="Perez-Rodriguez I."/>
            <person name="Amend J."/>
        </authorList>
    </citation>
    <scope>NUCLEOTIDE SEQUENCE [LARGE SCALE GENOMIC DNA]</scope>
    <source>
        <strain evidence="12 13">EPR-M</strain>
    </source>
</reference>
<feature type="transmembrane region" description="Helical" evidence="9">
    <location>
        <begin position="289"/>
        <end position="311"/>
    </location>
</feature>
<feature type="transmembrane region" description="Helical" evidence="9">
    <location>
        <begin position="9"/>
        <end position="30"/>
    </location>
</feature>
<dbReference type="InterPro" id="IPR003660">
    <property type="entry name" value="HAMP_dom"/>
</dbReference>
<dbReference type="InterPro" id="IPR032255">
    <property type="entry name" value="HBM"/>
</dbReference>
<dbReference type="CDD" id="cd11386">
    <property type="entry name" value="MCP_signal"/>
    <property type="match status" value="1"/>
</dbReference>
<dbReference type="Gene3D" id="1.20.120.50">
    <property type="entry name" value="Hemerythrin-like"/>
    <property type="match status" value="1"/>
</dbReference>
<sequence length="821" mass="89729">MTLSLKTKLALLSVMALSLLAFVIVVGVYFNDRIDQAHGLQVEIFRATEEVQQARVAEKAYLQFYDQSFARKLQEKLDEAIKHFDQLPTGEAIDTASLKKSLQDYRKTFSRVVSLHKQNESLDNKMKADLATVSKDLSTIEDAVRGREFDLQMEGETLSENEVNLLSLVRDSSNLALRMQNSLQKFLLSNDASHITAFKDYFRNVGQGVLAGLEQFSKASGEDDYIKPAVESRQLIESNLARLDNARELFGQQDATVMQLDSIGKQLLNGSETLLAAGSALKEAARSKAVLVISIATALGAGIFLFLSWLVMRSIIRPLHKGIELAETIQAGDLSQRMEVKGSDEIGRLADALNKMAESLEEKAEFATRIAAGDLSHEVRLSSNRDTLGRALKTMLEKLNNIFGTIHQASEQVAYGSTRVAESSQTLSQGATESASSLEEISATMNELASQTRTNAANADQANQLTSVAQGAAEKGNLQMQEMVEAMKEIAAAGQNISKIIKVIDEIAFQTNLLALNAAVEAARAGQHGKGFAVVAEEVRNLAGRSAKAARETAELIESSVTLTDKGGRIANQTAEALGEIVQGVNKVTDLVAEIACASNEQAEGIDQVNQGLTQIDNVTQQNTASAEESAAASEELSAQANQLLQILSQFKTQYQSDSDAPRSPHPVPETATGSWGGISFQSADPNELITWSDALSTGVDGMDKQHRKLVDMINELFVAMRDGRDKSAIAPILQQLIDYTASHFSAEEMLMKNHNYPGLEEHKKLHAQFVSKVLDFQKRFESGQRLTPAEVFNFLKGWLLYHIKAEDRDGYGVLLRETLN</sequence>
<proteinExistence type="inferred from homology"/>
<keyword evidence="5" id="KW-0408">Iron</keyword>
<dbReference type="PROSITE" id="PS50111">
    <property type="entry name" value="CHEMOTAXIS_TRANSDUC_2"/>
    <property type="match status" value="1"/>
</dbReference>
<dbReference type="NCBIfam" id="TIGR02481">
    <property type="entry name" value="hemeryth_dom"/>
    <property type="match status" value="1"/>
</dbReference>
<dbReference type="GO" id="GO:0004888">
    <property type="term" value="F:transmembrane signaling receptor activity"/>
    <property type="evidence" value="ECO:0007669"/>
    <property type="project" value="TreeGrafter"/>
</dbReference>
<evidence type="ECO:0000256" key="1">
    <source>
        <dbReference type="ARBA" id="ARBA00004370"/>
    </source>
</evidence>
<dbReference type="SUPFAM" id="SSF58104">
    <property type="entry name" value="Methyl-accepting chemotaxis protein (MCP) signaling domain"/>
    <property type="match status" value="1"/>
</dbReference>
<dbReference type="PROSITE" id="PS00550">
    <property type="entry name" value="HEMERYTHRINS"/>
    <property type="match status" value="1"/>
</dbReference>
<dbReference type="PANTHER" id="PTHR43531">
    <property type="entry name" value="PROTEIN ICFG"/>
    <property type="match status" value="1"/>
</dbReference>